<evidence type="ECO:0000256" key="3">
    <source>
        <dbReference type="PROSITE-ProRule" id="PRU00446"/>
    </source>
</evidence>
<dbReference type="AlphaFoldDB" id="A0A4W3HSR6"/>
<evidence type="ECO:0000313" key="7">
    <source>
        <dbReference type="Ensembl" id="ENSCMIP00000012194.1"/>
    </source>
</evidence>
<dbReference type="KEGG" id="cmk:103185905"/>
<protein>
    <submittedName>
        <fullName evidence="7">Olfactomedin-4-like</fullName>
    </submittedName>
</protein>
<reference evidence="8" key="1">
    <citation type="journal article" date="2006" name="Science">
        <title>Ancient noncoding elements conserved in the human genome.</title>
        <authorList>
            <person name="Venkatesh B."/>
            <person name="Kirkness E.F."/>
            <person name="Loh Y.H."/>
            <person name="Halpern A.L."/>
            <person name="Lee A.P."/>
            <person name="Johnson J."/>
            <person name="Dandona N."/>
            <person name="Viswanathan L.D."/>
            <person name="Tay A."/>
            <person name="Venter J.C."/>
            <person name="Strausberg R.L."/>
            <person name="Brenner S."/>
        </authorList>
    </citation>
    <scope>NUCLEOTIDE SEQUENCE [LARGE SCALE GENOMIC DNA]</scope>
</reference>
<dbReference type="OMA" id="ETCACEL"/>
<name>A0A4W3HSR6_CALMI</name>
<gene>
    <name evidence="7" type="primary">LOC103185905</name>
</gene>
<dbReference type="PANTHER" id="PTHR23192">
    <property type="entry name" value="OLFACTOMEDIN-RELATED"/>
    <property type="match status" value="1"/>
</dbReference>
<feature type="signal peptide" evidence="5">
    <location>
        <begin position="1"/>
        <end position="22"/>
    </location>
</feature>
<dbReference type="Pfam" id="PF02191">
    <property type="entry name" value="OLF"/>
    <property type="match status" value="1"/>
</dbReference>
<feature type="chain" id="PRO_5021212680" evidence="5">
    <location>
        <begin position="23"/>
        <end position="463"/>
    </location>
</feature>
<evidence type="ECO:0000313" key="8">
    <source>
        <dbReference type="Proteomes" id="UP000314986"/>
    </source>
</evidence>
<keyword evidence="4" id="KW-0175">Coiled coil</keyword>
<comment type="caution">
    <text evidence="3">Lacks conserved residue(s) required for the propagation of feature annotation.</text>
</comment>
<keyword evidence="2" id="KW-0964">Secreted</keyword>
<accession>A0A4W3HSR6</accession>
<dbReference type="InParanoid" id="A0A4W3HSR6"/>
<dbReference type="InterPro" id="IPR003112">
    <property type="entry name" value="Olfac-like_dom"/>
</dbReference>
<keyword evidence="5" id="KW-0732">Signal</keyword>
<organism evidence="7 8">
    <name type="scientific">Callorhinchus milii</name>
    <name type="common">Ghost shark</name>
    <dbReference type="NCBI Taxonomy" id="7868"/>
    <lineage>
        <taxon>Eukaryota</taxon>
        <taxon>Metazoa</taxon>
        <taxon>Chordata</taxon>
        <taxon>Craniata</taxon>
        <taxon>Vertebrata</taxon>
        <taxon>Chondrichthyes</taxon>
        <taxon>Holocephali</taxon>
        <taxon>Chimaeriformes</taxon>
        <taxon>Callorhinchidae</taxon>
        <taxon>Callorhinchus</taxon>
    </lineage>
</organism>
<evidence type="ECO:0000256" key="4">
    <source>
        <dbReference type="SAM" id="Coils"/>
    </source>
</evidence>
<proteinExistence type="predicted"/>
<dbReference type="GeneTree" id="ENSGT00940000165415"/>
<keyword evidence="8" id="KW-1185">Reference proteome</keyword>
<reference evidence="7" key="4">
    <citation type="submission" date="2025-08" db="UniProtKB">
        <authorList>
            <consortium name="Ensembl"/>
        </authorList>
    </citation>
    <scope>IDENTIFICATION</scope>
</reference>
<dbReference type="Proteomes" id="UP000314986">
    <property type="component" value="Unassembled WGS sequence"/>
</dbReference>
<reference evidence="7" key="5">
    <citation type="submission" date="2025-09" db="UniProtKB">
        <authorList>
            <consortium name="Ensembl"/>
        </authorList>
    </citation>
    <scope>IDENTIFICATION</scope>
</reference>
<dbReference type="GO" id="GO:0007165">
    <property type="term" value="P:signal transduction"/>
    <property type="evidence" value="ECO:0007669"/>
    <property type="project" value="TreeGrafter"/>
</dbReference>
<evidence type="ECO:0000256" key="1">
    <source>
        <dbReference type="ARBA" id="ARBA00004613"/>
    </source>
</evidence>
<feature type="domain" description="Olfactomedin-like" evidence="6">
    <location>
        <begin position="196"/>
        <end position="463"/>
    </location>
</feature>
<dbReference type="PROSITE" id="PS51132">
    <property type="entry name" value="OLF"/>
    <property type="match status" value="1"/>
</dbReference>
<sequence>MALCSFLCKIGLCFLLQSAVNAVGSVGRSRVAQRCYCDLEVPDGLFPVQQLNELHRLCVNCTRTLAGQEFDKAVDIVVSLEQRLTDLQQRINEFEEEYEGGLYSIISFRIIEIEITELHDLFQELQEKYMSNQNDLSGQIVQIVNITDRVDELQKYDRQNVVQEQRENARLRRSLSSCNDELLRTVAPPTTPHPGSCSFGALRGVSEPRSSILSHYGTSYLYGGWGNDPLPAAGKENQYWLAIMPNGNYYGNVIRIYPSFGTFLSKTSHTDVTIPGTHIQGTGGIMYENCFYFNCYNSPKLCKFNMTAKSVLSDDLPFAGHNNKFPYCRPSSCLLYTDIDLATDENGLWALYATESNFGNTVISLVNTSDLSLIKSWNTTLYKKSATNAFMVCGVMYATRFFSDEMEEIFYMFDTTTEVELNNLSIRFRKVSSGIQHINYNPRDQKLYVYSDAFLVTHDIIFG</sequence>
<dbReference type="SMART" id="SM00284">
    <property type="entry name" value="OLF"/>
    <property type="match status" value="1"/>
</dbReference>
<dbReference type="GeneID" id="103185905"/>
<evidence type="ECO:0000256" key="2">
    <source>
        <dbReference type="ARBA" id="ARBA00022525"/>
    </source>
</evidence>
<dbReference type="Ensembl" id="ENSCMIT00000012482.1">
    <property type="protein sequence ID" value="ENSCMIP00000012194.1"/>
    <property type="gene ID" value="ENSCMIG00000006247.1"/>
</dbReference>
<dbReference type="OrthoDB" id="8626508at2759"/>
<evidence type="ECO:0000259" key="6">
    <source>
        <dbReference type="PROSITE" id="PS51132"/>
    </source>
</evidence>
<feature type="coiled-coil region" evidence="4">
    <location>
        <begin position="70"/>
        <end position="97"/>
    </location>
</feature>
<dbReference type="InterPro" id="IPR050605">
    <property type="entry name" value="Olfactomedin-like_domain"/>
</dbReference>
<reference evidence="8" key="2">
    <citation type="journal article" date="2007" name="PLoS Biol.">
        <title>Survey sequencing and comparative analysis of the elephant shark (Callorhinchus milii) genome.</title>
        <authorList>
            <person name="Venkatesh B."/>
            <person name="Kirkness E.F."/>
            <person name="Loh Y.H."/>
            <person name="Halpern A.L."/>
            <person name="Lee A.P."/>
            <person name="Johnson J."/>
            <person name="Dandona N."/>
            <person name="Viswanathan L.D."/>
            <person name="Tay A."/>
            <person name="Venter J.C."/>
            <person name="Strausberg R.L."/>
            <person name="Brenner S."/>
        </authorList>
    </citation>
    <scope>NUCLEOTIDE SEQUENCE [LARGE SCALE GENOMIC DNA]</scope>
</reference>
<dbReference type="GO" id="GO:0005615">
    <property type="term" value="C:extracellular space"/>
    <property type="evidence" value="ECO:0007669"/>
    <property type="project" value="TreeGrafter"/>
</dbReference>
<dbReference type="PANTHER" id="PTHR23192:SF68">
    <property type="entry name" value="OLFACTOMEDIN-4-LIKE"/>
    <property type="match status" value="1"/>
</dbReference>
<reference evidence="8" key="3">
    <citation type="journal article" date="2014" name="Nature">
        <title>Elephant shark genome provides unique insights into gnathostome evolution.</title>
        <authorList>
            <consortium name="International Elephant Shark Genome Sequencing Consortium"/>
            <person name="Venkatesh B."/>
            <person name="Lee A.P."/>
            <person name="Ravi V."/>
            <person name="Maurya A.K."/>
            <person name="Lian M.M."/>
            <person name="Swann J.B."/>
            <person name="Ohta Y."/>
            <person name="Flajnik M.F."/>
            <person name="Sutoh Y."/>
            <person name="Kasahara M."/>
            <person name="Hoon S."/>
            <person name="Gangu V."/>
            <person name="Roy S.W."/>
            <person name="Irimia M."/>
            <person name="Korzh V."/>
            <person name="Kondrychyn I."/>
            <person name="Lim Z.W."/>
            <person name="Tay B.H."/>
            <person name="Tohari S."/>
            <person name="Kong K.W."/>
            <person name="Ho S."/>
            <person name="Lorente-Galdos B."/>
            <person name="Quilez J."/>
            <person name="Marques-Bonet T."/>
            <person name="Raney B.J."/>
            <person name="Ingham P.W."/>
            <person name="Tay A."/>
            <person name="Hillier L.W."/>
            <person name="Minx P."/>
            <person name="Boehm T."/>
            <person name="Wilson R.K."/>
            <person name="Brenner S."/>
            <person name="Warren W.C."/>
        </authorList>
    </citation>
    <scope>NUCLEOTIDE SEQUENCE [LARGE SCALE GENOMIC DNA]</scope>
</reference>
<evidence type="ECO:0000256" key="5">
    <source>
        <dbReference type="SAM" id="SignalP"/>
    </source>
</evidence>
<comment type="subcellular location">
    <subcellularLocation>
        <location evidence="1">Secreted</location>
    </subcellularLocation>
</comment>